<keyword evidence="1" id="KW-1133">Transmembrane helix</keyword>
<keyword evidence="1" id="KW-0472">Membrane</keyword>
<feature type="transmembrane region" description="Helical" evidence="1">
    <location>
        <begin position="79"/>
        <end position="96"/>
    </location>
</feature>
<organism evidence="2 3">
    <name type="scientific">Gordonia iterans</name>
    <dbReference type="NCBI Taxonomy" id="1004901"/>
    <lineage>
        <taxon>Bacteria</taxon>
        <taxon>Bacillati</taxon>
        <taxon>Actinomycetota</taxon>
        <taxon>Actinomycetes</taxon>
        <taxon>Mycobacteriales</taxon>
        <taxon>Gordoniaceae</taxon>
        <taxon>Gordonia</taxon>
    </lineage>
</organism>
<keyword evidence="1" id="KW-0812">Transmembrane</keyword>
<dbReference type="PANTHER" id="PTHR34989:SF1">
    <property type="entry name" value="PROTEIN HDED"/>
    <property type="match status" value="1"/>
</dbReference>
<dbReference type="InterPro" id="IPR005325">
    <property type="entry name" value="DUF308_memb"/>
</dbReference>
<keyword evidence="3" id="KW-1185">Reference proteome</keyword>
<dbReference type="EMBL" id="CP027433">
    <property type="protein sequence ID" value="AVL98961.1"/>
    <property type="molecule type" value="Genomic_DNA"/>
</dbReference>
<gene>
    <name evidence="2" type="ORF">C6V83_00330</name>
</gene>
<accession>A0A2S0KB80</accession>
<feature type="transmembrane region" description="Helical" evidence="1">
    <location>
        <begin position="159"/>
        <end position="179"/>
    </location>
</feature>
<dbReference type="InterPro" id="IPR052712">
    <property type="entry name" value="Acid_resist_chaperone_HdeD"/>
</dbReference>
<protein>
    <recommendedName>
        <fullName evidence="4">DUF308 domain-containing protein</fullName>
    </recommendedName>
</protein>
<feature type="transmembrane region" description="Helical" evidence="1">
    <location>
        <begin position="134"/>
        <end position="153"/>
    </location>
</feature>
<feature type="transmembrane region" description="Helical" evidence="1">
    <location>
        <begin position="45"/>
        <end position="67"/>
    </location>
</feature>
<name>A0A2S0KB80_9ACTN</name>
<evidence type="ECO:0000256" key="1">
    <source>
        <dbReference type="SAM" id="Phobius"/>
    </source>
</evidence>
<proteinExistence type="predicted"/>
<dbReference type="GO" id="GO:0005886">
    <property type="term" value="C:plasma membrane"/>
    <property type="evidence" value="ECO:0007669"/>
    <property type="project" value="TreeGrafter"/>
</dbReference>
<evidence type="ECO:0000313" key="3">
    <source>
        <dbReference type="Proteomes" id="UP000239814"/>
    </source>
</evidence>
<evidence type="ECO:0008006" key="4">
    <source>
        <dbReference type="Google" id="ProtNLM"/>
    </source>
</evidence>
<dbReference type="RefSeq" id="WP_105940710.1">
    <property type="nucleotide sequence ID" value="NZ_CP027433.1"/>
</dbReference>
<dbReference type="Pfam" id="PF03729">
    <property type="entry name" value="DUF308"/>
    <property type="match status" value="2"/>
</dbReference>
<dbReference type="KEGG" id="git:C6V83_00330"/>
<feature type="transmembrane region" description="Helical" evidence="1">
    <location>
        <begin position="102"/>
        <end position="122"/>
    </location>
</feature>
<dbReference type="PANTHER" id="PTHR34989">
    <property type="entry name" value="PROTEIN HDED"/>
    <property type="match status" value="1"/>
</dbReference>
<sequence length="196" mass="20436">MINNDIRPALPDEAVNAVRSGVLFTSILGIVLGLLIMVWPGVTVFIAGLLFGIALVAAGFFRLFFAFATTGVGFGMRMLMLVLGILMVFCGVIAIISPADAWWMLAIFIGVGWIFSGFQDVFGSSATATLAPRWLTIVGGVISVLAGIVMLVFSPGSTLPTLMWLLGLMLIIVSIASLVSMPKKPAAAGGAGTLDA</sequence>
<dbReference type="OrthoDB" id="3577181at2"/>
<evidence type="ECO:0000313" key="2">
    <source>
        <dbReference type="EMBL" id="AVL98961.1"/>
    </source>
</evidence>
<dbReference type="Proteomes" id="UP000239814">
    <property type="component" value="Chromosome"/>
</dbReference>
<feature type="transmembrane region" description="Helical" evidence="1">
    <location>
        <begin position="21"/>
        <end position="39"/>
    </location>
</feature>
<reference evidence="2 3" key="1">
    <citation type="submission" date="2018-03" db="EMBL/GenBank/DDBJ databases">
        <title>Characteristics and genome of n-alkane degrading marine bacteria Gordonia iterans isolated from crude oil contaminated in Tae-an, South Korea.</title>
        <authorList>
            <person name="Lee S.-S."/>
            <person name="Kim H."/>
        </authorList>
    </citation>
    <scope>NUCLEOTIDE SEQUENCE [LARGE SCALE GENOMIC DNA]</scope>
    <source>
        <strain evidence="2 3">Co17</strain>
    </source>
</reference>
<dbReference type="AlphaFoldDB" id="A0A2S0KB80"/>